<dbReference type="AlphaFoldDB" id="B5RNF6"/>
<feature type="domain" description="Anti-CBASS protein Acb1-like N-terminal" evidence="1">
    <location>
        <begin position="22"/>
        <end position="371"/>
    </location>
</feature>
<dbReference type="HOGENOM" id="CLU_755472_0_0_12"/>
<proteinExistence type="predicted"/>
<dbReference type="EMBL" id="CP000979">
    <property type="protein sequence ID" value="ACH93892.1"/>
    <property type="molecule type" value="Genomic_DNA"/>
</dbReference>
<geneLocation type="plasmid" evidence="2 3">
    <name>pl165</name>
</geneLocation>
<evidence type="ECO:0000313" key="3">
    <source>
        <dbReference type="Proteomes" id="UP000000611"/>
    </source>
</evidence>
<dbReference type="InterPro" id="IPR024459">
    <property type="entry name" value="Acb1-like_N"/>
</dbReference>
<keyword evidence="2" id="KW-0614">Plasmid</keyword>
<organism evidence="2 3">
    <name type="scientific">Borrelia duttonii (strain Ly)</name>
    <dbReference type="NCBI Taxonomy" id="412419"/>
    <lineage>
        <taxon>Bacteria</taxon>
        <taxon>Pseudomonadati</taxon>
        <taxon>Spirochaetota</taxon>
        <taxon>Spirochaetia</taxon>
        <taxon>Spirochaetales</taxon>
        <taxon>Borreliaceae</taxon>
        <taxon>Borrelia</taxon>
    </lineage>
</organism>
<dbReference type="RefSeq" id="WP_012539431.1">
    <property type="nucleotide sequence ID" value="NC_011247.1"/>
</dbReference>
<evidence type="ECO:0000259" key="1">
    <source>
        <dbReference type="Pfam" id="PF06381"/>
    </source>
</evidence>
<dbReference type="OrthoDB" id="350122at2"/>
<protein>
    <submittedName>
        <fullName evidence="2">Uncharacterized conserved protein</fullName>
    </submittedName>
</protein>
<sequence length="403" mass="47157">MIFKKNVNDFEHALFKRYSIDPLKLYKYSLFFRNYIENSAEDALKCGIKLESFKDSLDYSSLQFLNLELSNALLEAIISYRFNGAGYILIRPKDLYEDLSKSVNDELPFGFKYLDYNRIKDDHNSDYLKYFQDDGTFIIVHKSRVIIYENFDYVLNEHTPVYTQSLLLDICLLEQIYTEIEKRIGQYNFLFYKDEQLVGLMDALQDAKNQISHFSSKGRGLFSTFFKNDDNQKNLETVDYELSRVIERLKSGLSNDGVFYSADEGASLQVIKYDLSFLKDAFELVKAKIGADSKEPLTRNFNEQVKGLGSDGKGDRTNYIDFLHTVQEAVALSVNIKLNKYYRLNMCFNDLIVLSDKERLEEDKMFLDVYSKYLDIVRSNSLSDDEIEILNSKLHFNFRRFSE</sequence>
<name>B5RNF6_BORDL</name>
<keyword evidence="3" id="KW-1185">Reference proteome</keyword>
<accession>B5RNF6</accession>
<gene>
    <name evidence="2" type="ordered locus">BDU_1097</name>
</gene>
<dbReference type="Pfam" id="PF06381">
    <property type="entry name" value="Phage_portal_3"/>
    <property type="match status" value="1"/>
</dbReference>
<dbReference type="KEGG" id="bdu:BDU_1097"/>
<reference evidence="2 3" key="1">
    <citation type="journal article" date="2008" name="PLoS Genet.">
        <title>The genome of Borrelia recurrentis, the agent of deadly louse-borne relapsing fever, is a degraded subset of tick-borne Borrelia duttonii.</title>
        <authorList>
            <person name="Lescot M."/>
            <person name="Audic S."/>
            <person name="Robert C."/>
            <person name="Nguyen T.T."/>
            <person name="Blanc G."/>
            <person name="Cutler S.J."/>
            <person name="Wincker P."/>
            <person name="Couloux A."/>
            <person name="Claverie J.-M."/>
            <person name="Raoult D."/>
            <person name="Drancourt M."/>
        </authorList>
    </citation>
    <scope>NUCLEOTIDE SEQUENCE [LARGE SCALE GENOMIC DNA]</scope>
    <source>
        <strain evidence="2 3">Ly</strain>
    </source>
</reference>
<dbReference type="Proteomes" id="UP000000611">
    <property type="component" value="Plasmid pl165"/>
</dbReference>
<evidence type="ECO:0000313" key="2">
    <source>
        <dbReference type="EMBL" id="ACH93892.1"/>
    </source>
</evidence>